<organism evidence="1 2">
    <name type="scientific">Salmonella enterica subsp. enterica serovar Poona</name>
    <dbReference type="NCBI Taxonomy" id="436295"/>
    <lineage>
        <taxon>Bacteria</taxon>
        <taxon>Pseudomonadati</taxon>
        <taxon>Pseudomonadota</taxon>
        <taxon>Gammaproteobacteria</taxon>
        <taxon>Enterobacterales</taxon>
        <taxon>Enterobacteriaceae</taxon>
        <taxon>Salmonella</taxon>
    </lineage>
</organism>
<name>A0A4Z0QN05_SALET</name>
<evidence type="ECO:0000313" key="1">
    <source>
        <dbReference type="EMBL" id="TGE30112.1"/>
    </source>
</evidence>
<gene>
    <name evidence="1" type="ORF">C9F07_00775</name>
</gene>
<comment type="caution">
    <text evidence="1">The sequence shown here is derived from an EMBL/GenBank/DDBJ whole genome shotgun (WGS) entry which is preliminary data.</text>
</comment>
<feature type="non-terminal residue" evidence="1">
    <location>
        <position position="25"/>
    </location>
</feature>
<protein>
    <submittedName>
        <fullName evidence="1">Ribonuclease E</fullName>
    </submittedName>
</protein>
<dbReference type="AlphaFoldDB" id="A0A4Z0QN05"/>
<dbReference type="Proteomes" id="UP000298196">
    <property type="component" value="Unassembled WGS sequence"/>
</dbReference>
<keyword evidence="2" id="KW-1185">Reference proteome</keyword>
<proteinExistence type="predicted"/>
<sequence length="25" mass="2977">MKRMLINATQQEELRVALVDGQRLY</sequence>
<dbReference type="EMBL" id="PYKI01000113">
    <property type="protein sequence ID" value="TGE30112.1"/>
    <property type="molecule type" value="Genomic_DNA"/>
</dbReference>
<reference evidence="1 2" key="1">
    <citation type="submission" date="2018-03" db="EMBL/GenBank/DDBJ databases">
        <title>Non-Typhoidal Salmonella genome sequencing and assembly.</title>
        <authorList>
            <person name="Matchawe C."/>
        </authorList>
    </citation>
    <scope>NUCLEOTIDE SEQUENCE [LARGE SCALE GENOMIC DNA]</scope>
    <source>
        <strain evidence="1 2">22sa</strain>
    </source>
</reference>
<accession>A0A4Z0QN05</accession>
<evidence type="ECO:0000313" key="2">
    <source>
        <dbReference type="Proteomes" id="UP000298196"/>
    </source>
</evidence>